<dbReference type="GO" id="GO:0071949">
    <property type="term" value="F:FAD binding"/>
    <property type="evidence" value="ECO:0007669"/>
    <property type="project" value="InterPro"/>
</dbReference>
<evidence type="ECO:0000256" key="3">
    <source>
        <dbReference type="ARBA" id="ARBA00023002"/>
    </source>
</evidence>
<dbReference type="OrthoDB" id="1047367at2759"/>
<dbReference type="Pfam" id="PF01494">
    <property type="entry name" value="FAD_binding_3"/>
    <property type="match status" value="2"/>
</dbReference>
<dbReference type="Proteomes" id="UP000224634">
    <property type="component" value="Unassembled WGS sequence"/>
</dbReference>
<feature type="domain" description="FAD-binding" evidence="4">
    <location>
        <begin position="292"/>
        <end position="364"/>
    </location>
</feature>
<name>A0A2B7WYY6_POLH7</name>
<dbReference type="GO" id="GO:0016491">
    <property type="term" value="F:oxidoreductase activity"/>
    <property type="evidence" value="ECO:0007669"/>
    <property type="project" value="UniProtKB-KW"/>
</dbReference>
<dbReference type="PRINTS" id="PR00420">
    <property type="entry name" value="RNGMNOXGNASE"/>
</dbReference>
<keyword evidence="6" id="KW-1185">Reference proteome</keyword>
<dbReference type="PANTHER" id="PTHR46720:SF3">
    <property type="entry name" value="FAD-BINDING DOMAIN-CONTAINING PROTEIN-RELATED"/>
    <property type="match status" value="1"/>
</dbReference>
<dbReference type="SUPFAM" id="SSF54373">
    <property type="entry name" value="FAD-linked reductases, C-terminal domain"/>
    <property type="match status" value="1"/>
</dbReference>
<dbReference type="EMBL" id="PDNA01000229">
    <property type="protein sequence ID" value="PGH02026.1"/>
    <property type="molecule type" value="Genomic_DNA"/>
</dbReference>
<comment type="caution">
    <text evidence="5">The sequence shown here is derived from an EMBL/GenBank/DDBJ whole genome shotgun (WGS) entry which is preliminary data.</text>
</comment>
<organism evidence="5 6">
    <name type="scientific">Polytolypa hystricis (strain UAMH7299)</name>
    <dbReference type="NCBI Taxonomy" id="1447883"/>
    <lineage>
        <taxon>Eukaryota</taxon>
        <taxon>Fungi</taxon>
        <taxon>Dikarya</taxon>
        <taxon>Ascomycota</taxon>
        <taxon>Pezizomycotina</taxon>
        <taxon>Eurotiomycetes</taxon>
        <taxon>Eurotiomycetidae</taxon>
        <taxon>Onygenales</taxon>
        <taxon>Onygenales incertae sedis</taxon>
        <taxon>Polytolypa</taxon>
    </lineage>
</organism>
<evidence type="ECO:0000313" key="6">
    <source>
        <dbReference type="Proteomes" id="UP000224634"/>
    </source>
</evidence>
<keyword evidence="1" id="KW-0285">Flavoprotein</keyword>
<dbReference type="SUPFAM" id="SSF51905">
    <property type="entry name" value="FAD/NAD(P)-binding domain"/>
    <property type="match status" value="1"/>
</dbReference>
<evidence type="ECO:0000256" key="2">
    <source>
        <dbReference type="ARBA" id="ARBA00022827"/>
    </source>
</evidence>
<reference evidence="5 6" key="1">
    <citation type="submission" date="2017-10" db="EMBL/GenBank/DDBJ databases">
        <title>Comparative genomics in systemic dimorphic fungi from Ajellomycetaceae.</title>
        <authorList>
            <person name="Munoz J.F."/>
            <person name="Mcewen J.G."/>
            <person name="Clay O.K."/>
            <person name="Cuomo C.A."/>
        </authorList>
    </citation>
    <scope>NUCLEOTIDE SEQUENCE [LARGE SCALE GENOMIC DNA]</scope>
    <source>
        <strain evidence="5 6">UAMH7299</strain>
    </source>
</reference>
<evidence type="ECO:0000259" key="4">
    <source>
        <dbReference type="Pfam" id="PF01494"/>
    </source>
</evidence>
<dbReference type="PANTHER" id="PTHR46720">
    <property type="entry name" value="HYDROXYLASE, PUTATIVE (AFU_ORTHOLOGUE AFUA_3G01460)-RELATED"/>
    <property type="match status" value="1"/>
</dbReference>
<gene>
    <name evidence="5" type="ORF">AJ80_08920</name>
</gene>
<dbReference type="Gene3D" id="3.50.50.60">
    <property type="entry name" value="FAD/NAD(P)-binding domain"/>
    <property type="match status" value="1"/>
</dbReference>
<dbReference type="GO" id="GO:0044550">
    <property type="term" value="P:secondary metabolite biosynthetic process"/>
    <property type="evidence" value="ECO:0007669"/>
    <property type="project" value="TreeGrafter"/>
</dbReference>
<dbReference type="AlphaFoldDB" id="A0A2B7WYY6"/>
<sequence length="427" mass="46677">MGSVDQKQFSVAIIGAGLAGLSLAIGLHRRGVTSHVYDAAPKFLDIGAGLSFAVNSLKALEAVDQECYELFKKRCEGMSLKKDVYMTFRDGMGDGEPVTTLYCKGSGQQAVHRTLLVKDMTKLMPENTLHMGKKLRDITKTPAGGYILDFEDDTTEEFDVVLGADGIKSRVRQILLGEDNPDSYPKFSGEFAYRDLVPMETACEVLGEEFARNGNVNMGLGGLTTSYPVEGGSMLNLVAARDAETWDHAEWVIPSDVAKIQEEFKGYGSKIQQLISLFKDPKAFALFHHPHTSTFYSGRLAIIGDAAHAATPHQGAGCGQAFEDALILCELLSDESVRAPEDVQRALAAYDAIRRPHTLRVVETSRENGAICMMKGPTTGEDWGKIKANLDKRFEWMWRVPPVADVPILHSSSTKLSLLTLVIGTTI</sequence>
<protein>
    <recommendedName>
        <fullName evidence="4">FAD-binding domain-containing protein</fullName>
    </recommendedName>
</protein>
<keyword evidence="3" id="KW-0560">Oxidoreductase</keyword>
<feature type="domain" description="FAD-binding" evidence="4">
    <location>
        <begin position="10"/>
        <end position="174"/>
    </location>
</feature>
<keyword evidence="2" id="KW-0274">FAD</keyword>
<accession>A0A2B7WYY6</accession>
<evidence type="ECO:0000256" key="1">
    <source>
        <dbReference type="ARBA" id="ARBA00022630"/>
    </source>
</evidence>
<dbReference type="InterPro" id="IPR002938">
    <property type="entry name" value="FAD-bd"/>
</dbReference>
<dbReference type="InterPro" id="IPR036188">
    <property type="entry name" value="FAD/NAD-bd_sf"/>
</dbReference>
<evidence type="ECO:0000313" key="5">
    <source>
        <dbReference type="EMBL" id="PGH02026.1"/>
    </source>
</evidence>
<proteinExistence type="predicted"/>
<dbReference type="STRING" id="1447883.A0A2B7WYY6"/>
<dbReference type="InterPro" id="IPR051104">
    <property type="entry name" value="FAD_monoxygenase"/>
</dbReference>